<feature type="coiled-coil region" evidence="1">
    <location>
        <begin position="95"/>
        <end position="157"/>
    </location>
</feature>
<evidence type="ECO:0000313" key="3">
    <source>
        <dbReference type="Proteomes" id="UP000051574"/>
    </source>
</evidence>
<dbReference type="OrthoDB" id="8187957at2759"/>
<keyword evidence="1" id="KW-0175">Coiled coil</keyword>
<dbReference type="Proteomes" id="UP000051574">
    <property type="component" value="Unassembled WGS sequence"/>
</dbReference>
<protein>
    <submittedName>
        <fullName evidence="2">Uncharacterized protein</fullName>
    </submittedName>
</protein>
<dbReference type="AlphaFoldDB" id="A0A0T6B148"/>
<organism evidence="2 3">
    <name type="scientific">Oryctes borbonicus</name>
    <dbReference type="NCBI Taxonomy" id="1629725"/>
    <lineage>
        <taxon>Eukaryota</taxon>
        <taxon>Metazoa</taxon>
        <taxon>Ecdysozoa</taxon>
        <taxon>Arthropoda</taxon>
        <taxon>Hexapoda</taxon>
        <taxon>Insecta</taxon>
        <taxon>Pterygota</taxon>
        <taxon>Neoptera</taxon>
        <taxon>Endopterygota</taxon>
        <taxon>Coleoptera</taxon>
        <taxon>Polyphaga</taxon>
        <taxon>Scarabaeiformia</taxon>
        <taxon>Scarabaeidae</taxon>
        <taxon>Dynastinae</taxon>
        <taxon>Oryctes</taxon>
    </lineage>
</organism>
<dbReference type="EMBL" id="LJIG01016283">
    <property type="protein sequence ID" value="KRT81066.1"/>
    <property type="molecule type" value="Genomic_DNA"/>
</dbReference>
<gene>
    <name evidence="2" type="ORF">AMK59_6078</name>
</gene>
<evidence type="ECO:0000256" key="1">
    <source>
        <dbReference type="SAM" id="Coils"/>
    </source>
</evidence>
<name>A0A0T6B148_9SCAR</name>
<comment type="caution">
    <text evidence="2">The sequence shown here is derived from an EMBL/GenBank/DDBJ whole genome shotgun (WGS) entry which is preliminary data.</text>
</comment>
<proteinExistence type="predicted"/>
<reference evidence="2 3" key="1">
    <citation type="submission" date="2015-09" db="EMBL/GenBank/DDBJ databases">
        <title>Draft genome of the scarab beetle Oryctes borbonicus.</title>
        <authorList>
            <person name="Meyer J.M."/>
            <person name="Markov G.V."/>
            <person name="Baskaran P."/>
            <person name="Herrmann M."/>
            <person name="Sommer R.J."/>
            <person name="Roedelsperger C."/>
        </authorList>
    </citation>
    <scope>NUCLEOTIDE SEQUENCE [LARGE SCALE GENOMIC DNA]</scope>
    <source>
        <strain evidence="2">OB123</strain>
        <tissue evidence="2">Whole animal</tissue>
    </source>
</reference>
<keyword evidence="3" id="KW-1185">Reference proteome</keyword>
<sequence length="529" mass="61526">MDSNPGKELLSTFNRLEIDLGNCGSNVIEGWFDIDPQTTEFLTWLGKNLSEENVVQEHEISEYEENVRQMLVPNADEYSNVINDMSEKYPGIFDCAEMEFEIECLEDELNMLFEDKKELDNILEMHENLYKKEKTSLAELEAELINSTSALEKAEYDCLELGYNLNAANNKLYESLTKCSEKLIESEYASPATSIFNIPMNSYYRQFKQIISYFGLLDKQEFAPLPKLASAVKFCSKLDGSVFHAKTNENLNTLKKKLFQSIQNRHYTEAIKDQLQAELKFMKVFNVNELINALRTRQEIESDIECKSDHREILSLELENLALEISEKYSDLSYINLAKQDVAILQSKLANANQVENVFLTILSYHILLYYALIINHSDIERADQFFRVVHHYIGNNLMKCELRMESMKDIIRQYRIYEKTPFEETCTLLQVLCRLLGNSKKSNIEIHNNSLWELAFSNLSQDEMYHQIRLFEGNNRELSSFLRNGPTSEFIVIPYKIHEMFNEIDNILNNKKTVVTTVVPIWKDTVVS</sequence>
<accession>A0A0T6B148</accession>
<evidence type="ECO:0000313" key="2">
    <source>
        <dbReference type="EMBL" id="KRT81066.1"/>
    </source>
</evidence>